<dbReference type="PANTHER" id="PTHR31744">
    <property type="entry name" value="PROTEIN CUP-SHAPED COTYLEDON 2-RELATED"/>
    <property type="match status" value="1"/>
</dbReference>
<dbReference type="InterPro" id="IPR036093">
    <property type="entry name" value="NAC_dom_sf"/>
</dbReference>
<comment type="caution">
    <text evidence="6">The sequence shown here is derived from an EMBL/GenBank/DDBJ whole genome shotgun (WGS) entry which is preliminary data.</text>
</comment>
<gene>
    <name evidence="6" type="ORF">QVD17_10469</name>
</gene>
<dbReference type="AlphaFoldDB" id="A0AAD8L2Z9"/>
<dbReference type="InterPro" id="IPR003441">
    <property type="entry name" value="NAC-dom"/>
</dbReference>
<name>A0AAD8L2Z9_TARER</name>
<keyword evidence="1" id="KW-0805">Transcription regulation</keyword>
<dbReference type="EMBL" id="JAUHHV010000002">
    <property type="protein sequence ID" value="KAK1433558.1"/>
    <property type="molecule type" value="Genomic_DNA"/>
</dbReference>
<accession>A0AAD8L2Z9</accession>
<dbReference type="PROSITE" id="PS51005">
    <property type="entry name" value="NAC"/>
    <property type="match status" value="1"/>
</dbReference>
<evidence type="ECO:0000313" key="6">
    <source>
        <dbReference type="EMBL" id="KAK1433558.1"/>
    </source>
</evidence>
<dbReference type="GO" id="GO:0006355">
    <property type="term" value="P:regulation of DNA-templated transcription"/>
    <property type="evidence" value="ECO:0007669"/>
    <property type="project" value="InterPro"/>
</dbReference>
<protein>
    <recommendedName>
        <fullName evidence="5">NAC domain-containing protein</fullName>
    </recommendedName>
</protein>
<dbReference type="SUPFAM" id="SSF101941">
    <property type="entry name" value="NAC domain"/>
    <property type="match status" value="1"/>
</dbReference>
<keyword evidence="7" id="KW-1185">Reference proteome</keyword>
<sequence length="144" mass="16625">MCPPSSVVELHEYSTDETVIKSLMQIKSGVTLPSNVLTDVDPYQFAPSNLPPGMWYFRSGPKMDTKNGYWRSTGEACEIYDTALVIGLRKTLQFYEGPAHFGQKTNWMMQEFTTTEKYTSKMLFNCKFGWITCRILEHYTGCFW</sequence>
<feature type="domain" description="NAC" evidence="5">
    <location>
        <begin position="6"/>
        <end position="138"/>
    </location>
</feature>
<evidence type="ECO:0000256" key="2">
    <source>
        <dbReference type="ARBA" id="ARBA00023125"/>
    </source>
</evidence>
<evidence type="ECO:0000256" key="1">
    <source>
        <dbReference type="ARBA" id="ARBA00023015"/>
    </source>
</evidence>
<keyword evidence="3" id="KW-0804">Transcription</keyword>
<dbReference type="Pfam" id="PF02365">
    <property type="entry name" value="NAM"/>
    <property type="match status" value="1"/>
</dbReference>
<organism evidence="6 7">
    <name type="scientific">Tagetes erecta</name>
    <name type="common">African marigold</name>
    <dbReference type="NCBI Taxonomy" id="13708"/>
    <lineage>
        <taxon>Eukaryota</taxon>
        <taxon>Viridiplantae</taxon>
        <taxon>Streptophyta</taxon>
        <taxon>Embryophyta</taxon>
        <taxon>Tracheophyta</taxon>
        <taxon>Spermatophyta</taxon>
        <taxon>Magnoliopsida</taxon>
        <taxon>eudicotyledons</taxon>
        <taxon>Gunneridae</taxon>
        <taxon>Pentapetalae</taxon>
        <taxon>asterids</taxon>
        <taxon>campanulids</taxon>
        <taxon>Asterales</taxon>
        <taxon>Asteraceae</taxon>
        <taxon>Asteroideae</taxon>
        <taxon>Heliantheae alliance</taxon>
        <taxon>Tageteae</taxon>
        <taxon>Tagetes</taxon>
    </lineage>
</organism>
<dbReference type="Gene3D" id="2.170.150.80">
    <property type="entry name" value="NAC domain"/>
    <property type="match status" value="1"/>
</dbReference>
<evidence type="ECO:0000256" key="3">
    <source>
        <dbReference type="ARBA" id="ARBA00023163"/>
    </source>
</evidence>
<proteinExistence type="predicted"/>
<reference evidence="6" key="1">
    <citation type="journal article" date="2023" name="bioRxiv">
        <title>Improved chromosome-level genome assembly for marigold (Tagetes erecta).</title>
        <authorList>
            <person name="Jiang F."/>
            <person name="Yuan L."/>
            <person name="Wang S."/>
            <person name="Wang H."/>
            <person name="Xu D."/>
            <person name="Wang A."/>
            <person name="Fan W."/>
        </authorList>
    </citation>
    <scope>NUCLEOTIDE SEQUENCE</scope>
    <source>
        <strain evidence="6">WSJ</strain>
        <tissue evidence="6">Leaf</tissue>
    </source>
</reference>
<keyword evidence="4" id="KW-0539">Nucleus</keyword>
<evidence type="ECO:0000313" key="7">
    <source>
        <dbReference type="Proteomes" id="UP001229421"/>
    </source>
</evidence>
<dbReference type="GO" id="GO:0003677">
    <property type="term" value="F:DNA binding"/>
    <property type="evidence" value="ECO:0007669"/>
    <property type="project" value="UniProtKB-KW"/>
</dbReference>
<keyword evidence="2" id="KW-0238">DNA-binding</keyword>
<dbReference type="Proteomes" id="UP001229421">
    <property type="component" value="Unassembled WGS sequence"/>
</dbReference>
<evidence type="ECO:0000256" key="4">
    <source>
        <dbReference type="ARBA" id="ARBA00023242"/>
    </source>
</evidence>
<evidence type="ECO:0000259" key="5">
    <source>
        <dbReference type="PROSITE" id="PS51005"/>
    </source>
</evidence>